<reference evidence="2 3" key="1">
    <citation type="submission" date="2018-04" db="EMBL/GenBank/DDBJ databases">
        <authorList>
            <person name="Zhang X."/>
            <person name="Yuan J."/>
            <person name="Li F."/>
            <person name="Xiang J."/>
        </authorList>
    </citation>
    <scope>NUCLEOTIDE SEQUENCE [LARGE SCALE GENOMIC DNA]</scope>
    <source>
        <tissue evidence="2">Muscle</tissue>
    </source>
</reference>
<feature type="transmembrane region" description="Helical" evidence="1">
    <location>
        <begin position="86"/>
        <end position="106"/>
    </location>
</feature>
<accession>A0A423SCC5</accession>
<dbReference type="Proteomes" id="UP000283509">
    <property type="component" value="Unassembled WGS sequence"/>
</dbReference>
<evidence type="ECO:0000256" key="1">
    <source>
        <dbReference type="SAM" id="Phobius"/>
    </source>
</evidence>
<sequence>MPMTDGGMRQVSCAKRSFIPNPLPPLLPPPPFPFSTALPPSYLCYPPPLPSFAPAALLPPFITASLRPLLYSYFPLFLSPMSISPTLLYSLLFSLSVFLLLFHALFPHPFCGPSPIPSPLFPPTFLPFNLPLYPFLSPVLPSFPIPLPLLFYPFHSSTSSHVPLTPLLLLSSEVLSFLLLYPSPFNIFPSPIRLPPPSFSFFPYLLPPPSSSSSPALFLSPLPTSLPSSLSPTPSPPFSCPPPHSPLSPTPLPPLLLCPPSPLTLFPYPTAPTPPPPLPPPPHSPFPLPHFPPFSCPPPTHPFPYPTSPLLPPLPHSFPPLPPHPLTPFPLPPPLPLTPSSLSPTLFPPSLPTPHSPLSSALLLPPLPHAPHSPLPPHPLTPFPCFARSFQLSCFARRPKCNDSLPGWCAFPYYARPALLVGGPSPCLPMPPSPSVISNHVRSRRGPPLCFYRLCWRDLRQFGGFRHLARLRVGLWDEGASSFKRHHRSPPSHGKLRERPLPAVPLRAAPSYAEESLARCSFVRPRVASDHPATRPLDKRFASQQTFVTDGRLGV</sequence>
<organism evidence="2 3">
    <name type="scientific">Penaeus vannamei</name>
    <name type="common">Whiteleg shrimp</name>
    <name type="synonym">Litopenaeus vannamei</name>
    <dbReference type="NCBI Taxonomy" id="6689"/>
    <lineage>
        <taxon>Eukaryota</taxon>
        <taxon>Metazoa</taxon>
        <taxon>Ecdysozoa</taxon>
        <taxon>Arthropoda</taxon>
        <taxon>Crustacea</taxon>
        <taxon>Multicrustacea</taxon>
        <taxon>Malacostraca</taxon>
        <taxon>Eumalacostraca</taxon>
        <taxon>Eucarida</taxon>
        <taxon>Decapoda</taxon>
        <taxon>Dendrobranchiata</taxon>
        <taxon>Penaeoidea</taxon>
        <taxon>Penaeidae</taxon>
        <taxon>Penaeus</taxon>
    </lineage>
</organism>
<proteinExistence type="predicted"/>
<keyword evidence="1" id="KW-1133">Transmembrane helix</keyword>
<keyword evidence="3" id="KW-1185">Reference proteome</keyword>
<dbReference type="STRING" id="6689.A0A423SCC5"/>
<reference evidence="2 3" key="2">
    <citation type="submission" date="2019-01" db="EMBL/GenBank/DDBJ databases">
        <title>The decoding of complex shrimp genome reveals the adaptation for benthos swimmer, frequently molting mechanism and breeding impact on genome.</title>
        <authorList>
            <person name="Sun Y."/>
            <person name="Gao Y."/>
            <person name="Yu Y."/>
        </authorList>
    </citation>
    <scope>NUCLEOTIDE SEQUENCE [LARGE SCALE GENOMIC DNA]</scope>
    <source>
        <tissue evidence="2">Muscle</tissue>
    </source>
</reference>
<comment type="caution">
    <text evidence="2">The sequence shown here is derived from an EMBL/GenBank/DDBJ whole genome shotgun (WGS) entry which is preliminary data.</text>
</comment>
<dbReference type="AlphaFoldDB" id="A0A423SCC5"/>
<dbReference type="PRINTS" id="PR01217">
    <property type="entry name" value="PRICHEXTENSN"/>
</dbReference>
<protein>
    <submittedName>
        <fullName evidence="2">Uncharacterized protein</fullName>
    </submittedName>
</protein>
<keyword evidence="1" id="KW-0472">Membrane</keyword>
<feature type="transmembrane region" description="Helical" evidence="1">
    <location>
        <begin position="52"/>
        <end position="74"/>
    </location>
</feature>
<keyword evidence="1" id="KW-0812">Transmembrane</keyword>
<evidence type="ECO:0000313" key="2">
    <source>
        <dbReference type="EMBL" id="ROT61867.1"/>
    </source>
</evidence>
<evidence type="ECO:0000313" key="3">
    <source>
        <dbReference type="Proteomes" id="UP000283509"/>
    </source>
</evidence>
<gene>
    <name evidence="2" type="ORF">C7M84_020331</name>
</gene>
<name>A0A423SCC5_PENVA</name>
<dbReference type="EMBL" id="QCYY01003969">
    <property type="protein sequence ID" value="ROT61867.1"/>
    <property type="molecule type" value="Genomic_DNA"/>
</dbReference>